<dbReference type="InterPro" id="IPR028055">
    <property type="entry name" value="YidC/Oxa/ALB_C"/>
</dbReference>
<dbReference type="EMBL" id="PGFB01000002">
    <property type="protein sequence ID" value="PJJ63545.1"/>
    <property type="molecule type" value="Genomic_DNA"/>
</dbReference>
<evidence type="ECO:0000256" key="3">
    <source>
        <dbReference type="ARBA" id="ARBA00015325"/>
    </source>
</evidence>
<evidence type="ECO:0000256" key="17">
    <source>
        <dbReference type="SAM" id="Phobius"/>
    </source>
</evidence>
<keyword evidence="5" id="KW-1003">Cell membrane</keyword>
<dbReference type="CDD" id="cd20070">
    <property type="entry name" value="5TM_YidC_Alb3"/>
    <property type="match status" value="1"/>
</dbReference>
<keyword evidence="6 16" id="KW-0812">Transmembrane</keyword>
<evidence type="ECO:0000256" key="2">
    <source>
        <dbReference type="ARBA" id="ARBA00010527"/>
    </source>
</evidence>
<feature type="transmembrane region" description="Helical" evidence="17">
    <location>
        <begin position="147"/>
        <end position="175"/>
    </location>
</feature>
<proteinExistence type="inferred from homology"/>
<keyword evidence="8 17" id="KW-1133">Transmembrane helix</keyword>
<dbReference type="RefSeq" id="WP_100344029.1">
    <property type="nucleotide sequence ID" value="NZ_PGFB01000002.1"/>
</dbReference>
<dbReference type="GO" id="GO:0032977">
    <property type="term" value="F:membrane insertase activity"/>
    <property type="evidence" value="ECO:0007669"/>
    <property type="project" value="InterPro"/>
</dbReference>
<dbReference type="PANTHER" id="PTHR12428:SF65">
    <property type="entry name" value="CYTOCHROME C OXIDASE ASSEMBLY PROTEIN COX18, MITOCHONDRIAL"/>
    <property type="match status" value="1"/>
</dbReference>
<evidence type="ECO:0000313" key="20">
    <source>
        <dbReference type="Proteomes" id="UP000230161"/>
    </source>
</evidence>
<protein>
    <recommendedName>
        <fullName evidence="3">Membrane protein insertase YidC</fullName>
    </recommendedName>
    <alternativeName>
        <fullName evidence="15">Foldase YidC</fullName>
    </alternativeName>
    <alternativeName>
        <fullName evidence="14">Membrane integrase YidC</fullName>
    </alternativeName>
    <alternativeName>
        <fullName evidence="13">Membrane protein YidC</fullName>
    </alternativeName>
</protein>
<evidence type="ECO:0000256" key="15">
    <source>
        <dbReference type="ARBA" id="ARBA00033342"/>
    </source>
</evidence>
<dbReference type="Proteomes" id="UP000230161">
    <property type="component" value="Unassembled WGS sequence"/>
</dbReference>
<dbReference type="GO" id="GO:0015031">
    <property type="term" value="P:protein transport"/>
    <property type="evidence" value="ECO:0007669"/>
    <property type="project" value="UniProtKB-KW"/>
</dbReference>
<evidence type="ECO:0000256" key="11">
    <source>
        <dbReference type="ARBA" id="ARBA00025034"/>
    </source>
</evidence>
<evidence type="ECO:0000256" key="5">
    <source>
        <dbReference type="ARBA" id="ARBA00022475"/>
    </source>
</evidence>
<comment type="subunit">
    <text evidence="12">Interacts with the Sec translocase complex via SecD. Specifically interacts with transmembrane segments of nascent integral membrane proteins during membrane integration.</text>
</comment>
<evidence type="ECO:0000256" key="16">
    <source>
        <dbReference type="RuleBase" id="RU003945"/>
    </source>
</evidence>
<gene>
    <name evidence="19" type="ORF">CLV54_1215</name>
</gene>
<evidence type="ECO:0000259" key="18">
    <source>
        <dbReference type="Pfam" id="PF02096"/>
    </source>
</evidence>
<comment type="similarity">
    <text evidence="2">Belongs to the OXA1/ALB3/YidC family. Type 1 subfamily.</text>
</comment>
<reference evidence="19 20" key="1">
    <citation type="submission" date="2017-11" db="EMBL/GenBank/DDBJ databases">
        <title>Genomic Encyclopedia of Archaeal and Bacterial Type Strains, Phase II (KMG-II): From Individual Species to Whole Genera.</title>
        <authorList>
            <person name="Goeker M."/>
        </authorList>
    </citation>
    <scope>NUCLEOTIDE SEQUENCE [LARGE SCALE GENOMIC DNA]</scope>
    <source>
        <strain evidence="19 20">DSM 25625</strain>
    </source>
</reference>
<comment type="subcellular location">
    <subcellularLocation>
        <location evidence="1">Cell membrane</location>
        <topology evidence="1">Multi-pass membrane protein</topology>
    </subcellularLocation>
    <subcellularLocation>
        <location evidence="16">Membrane</location>
        <topology evidence="16">Multi-pass membrane protein</topology>
    </subcellularLocation>
</comment>
<evidence type="ECO:0000256" key="9">
    <source>
        <dbReference type="ARBA" id="ARBA00023136"/>
    </source>
</evidence>
<accession>A0A2M9BZN4</accession>
<evidence type="ECO:0000256" key="13">
    <source>
        <dbReference type="ARBA" id="ARBA00031538"/>
    </source>
</evidence>
<dbReference type="Pfam" id="PF02096">
    <property type="entry name" value="60KD_IMP"/>
    <property type="match status" value="1"/>
</dbReference>
<dbReference type="InterPro" id="IPR001708">
    <property type="entry name" value="YidC/ALB3/OXA1/COX18"/>
</dbReference>
<feature type="transmembrane region" description="Helical" evidence="17">
    <location>
        <begin position="36"/>
        <end position="57"/>
    </location>
</feature>
<evidence type="ECO:0000256" key="7">
    <source>
        <dbReference type="ARBA" id="ARBA00022927"/>
    </source>
</evidence>
<evidence type="ECO:0000256" key="14">
    <source>
        <dbReference type="ARBA" id="ARBA00033245"/>
    </source>
</evidence>
<keyword evidence="7" id="KW-0653">Protein transport</keyword>
<dbReference type="PANTHER" id="PTHR12428">
    <property type="entry name" value="OXA1"/>
    <property type="match status" value="1"/>
</dbReference>
<evidence type="ECO:0000256" key="4">
    <source>
        <dbReference type="ARBA" id="ARBA00022448"/>
    </source>
</evidence>
<feature type="transmembrane region" description="Helical" evidence="17">
    <location>
        <begin position="218"/>
        <end position="242"/>
    </location>
</feature>
<keyword evidence="9 17" id="KW-0472">Membrane</keyword>
<organism evidence="19 20">
    <name type="scientific">Compostimonas suwonensis</name>
    <dbReference type="NCBI Taxonomy" id="1048394"/>
    <lineage>
        <taxon>Bacteria</taxon>
        <taxon>Bacillati</taxon>
        <taxon>Actinomycetota</taxon>
        <taxon>Actinomycetes</taxon>
        <taxon>Micrococcales</taxon>
        <taxon>Microbacteriaceae</taxon>
        <taxon>Compostimonas</taxon>
    </lineage>
</organism>
<evidence type="ECO:0000256" key="6">
    <source>
        <dbReference type="ARBA" id="ARBA00022692"/>
    </source>
</evidence>
<dbReference type="InterPro" id="IPR047196">
    <property type="entry name" value="YidC_ALB_C"/>
</dbReference>
<comment type="caution">
    <text evidence="19">The sequence shown here is derived from an EMBL/GenBank/DDBJ whole genome shotgun (WGS) entry which is preliminary data.</text>
</comment>
<evidence type="ECO:0000256" key="1">
    <source>
        <dbReference type="ARBA" id="ARBA00004651"/>
    </source>
</evidence>
<dbReference type="NCBIfam" id="TIGR03592">
    <property type="entry name" value="yidC_oxa1_cterm"/>
    <property type="match status" value="1"/>
</dbReference>
<name>A0A2M9BZN4_9MICO</name>
<evidence type="ECO:0000256" key="12">
    <source>
        <dbReference type="ARBA" id="ARBA00026028"/>
    </source>
</evidence>
<comment type="function">
    <text evidence="11">Required for the insertion and/or proper folding and/or complex formation of integral membrane proteins into the membrane. Involved in integration of membrane proteins that insert both dependently and independently of the Sec translocase complex, as well as at least some lipoproteins. Aids folding of multispanning membrane proteins.</text>
</comment>
<dbReference type="OrthoDB" id="9780552at2"/>
<dbReference type="GO" id="GO:0005886">
    <property type="term" value="C:plasma membrane"/>
    <property type="evidence" value="ECO:0007669"/>
    <property type="project" value="UniProtKB-SubCell"/>
</dbReference>
<sequence>MDLFSFGPIAAIVDAGYFVVSTLSDLLQPLVGEPSAALAVVLLTMLVRAALIPVSIAQHRSQLAMARISPKLRELQKKHRSNPERLQRETMALYAAEKANPLSGCLPMLIQIPVVSIVYAVFTHATINGHANDLLTHTLGGVPLGQSFLSLISGGGILTPQALVFAGILLLILTVSLATRRYLMRPVQPVAPAAPDAAGAPAGAGPLAGIDPARLTAVLGWLPLLTVVFAAFVPLAATIYIATSTSWTLVERLLLRRILGHPGAAPLAVLG</sequence>
<feature type="domain" description="Membrane insertase YidC/Oxa/ALB C-terminal" evidence="18">
    <location>
        <begin position="37"/>
        <end position="256"/>
    </location>
</feature>
<dbReference type="AlphaFoldDB" id="A0A2M9BZN4"/>
<dbReference type="GO" id="GO:0051205">
    <property type="term" value="P:protein insertion into membrane"/>
    <property type="evidence" value="ECO:0007669"/>
    <property type="project" value="TreeGrafter"/>
</dbReference>
<evidence type="ECO:0000313" key="19">
    <source>
        <dbReference type="EMBL" id="PJJ63545.1"/>
    </source>
</evidence>
<keyword evidence="10" id="KW-0143">Chaperone</keyword>
<keyword evidence="4" id="KW-0813">Transport</keyword>
<feature type="transmembrane region" description="Helical" evidence="17">
    <location>
        <begin position="108"/>
        <end position="127"/>
    </location>
</feature>
<evidence type="ECO:0000256" key="8">
    <source>
        <dbReference type="ARBA" id="ARBA00022989"/>
    </source>
</evidence>
<keyword evidence="20" id="KW-1185">Reference proteome</keyword>
<evidence type="ECO:0000256" key="10">
    <source>
        <dbReference type="ARBA" id="ARBA00023186"/>
    </source>
</evidence>